<feature type="region of interest" description="Disordered" evidence="2">
    <location>
        <begin position="506"/>
        <end position="529"/>
    </location>
</feature>
<feature type="region of interest" description="Disordered" evidence="2">
    <location>
        <begin position="441"/>
        <end position="462"/>
    </location>
</feature>
<protein>
    <recommendedName>
        <fullName evidence="5">Vacuolar import and degradation protein</fullName>
    </recommendedName>
</protein>
<dbReference type="Pfam" id="PF09783">
    <property type="entry name" value="Vac_ImportDeg"/>
    <property type="match status" value="1"/>
</dbReference>
<dbReference type="PANTHER" id="PTHR14534">
    <property type="entry name" value="VACUOLAR IMPORT AND DEGRADATION PROTEIN 24"/>
    <property type="match status" value="1"/>
</dbReference>
<evidence type="ECO:0008006" key="5">
    <source>
        <dbReference type="Google" id="ProtNLM"/>
    </source>
</evidence>
<evidence type="ECO:0000256" key="1">
    <source>
        <dbReference type="ARBA" id="ARBA00061469"/>
    </source>
</evidence>
<feature type="compositionally biased region" description="Gly residues" evidence="2">
    <location>
        <begin position="511"/>
        <end position="526"/>
    </location>
</feature>
<dbReference type="GO" id="GO:0007039">
    <property type="term" value="P:protein catabolic process in the vacuole"/>
    <property type="evidence" value="ECO:0007669"/>
    <property type="project" value="TreeGrafter"/>
</dbReference>
<sequence length="649" mass="69142">MPVTGSIPPEPSAGSPSSAILPVLNRDHDNTAIPTTALSSSSSSSSPSNAAPNKCTGCQDNIESTSTPFVLGGSIGDVLRREAGSMISGRVGNGADVDVGPEITGDGRSAGRDAGSGTMMDDGDDTGARRDEEGGLCARCLESRDRMGMGTGTGDEVHIPRALTTSATTTSANDTNNSNANPNTTNSFPSVRPSAPVPIQDPASFTSPTTAYPPFVPSSFFPPGLIENVPSTSSTAYTQILTPVGGLRERDVGINIDIDGDNEAHAPAAVDPQNGNRDEEQDLKQHVYPDPCEPAPSVFRHGPSTPPTRTSYPHTEHLPNPLLDIGRLRRPSQGRGTLYPGSIFRGKQTSGRSSYEVEVRILDVDFPSSTLSGYLSISHLTDTHPKLTTFFSGEIVGEQYGFLTGTRYYAQATEQDDLRHWSRFDRFHEVKGELRRPGLTMSEMERCPVSSSSGSTSAAPGKRERPYVFMRWKERFLVPDHKVRDISGASFAGFYYLQLELEEPRTSSGPLGAGGNIGGGAGSGGGRKSETVYLNGRPGARGSGMDMEMDEEAAGVSTTMEQPPAARSTLPSSPPGIPSPASPARSEGRRRLLAAARATWKNDRDARGDGENGVPVLKGYYFHHQNSEPFQELSLCHVPQRGSGSFELR</sequence>
<proteinExistence type="inferred from homology"/>
<dbReference type="AlphaFoldDB" id="A0A8K0JN81"/>
<dbReference type="InterPro" id="IPR018618">
    <property type="entry name" value="GID4/10-like"/>
</dbReference>
<feature type="compositionally biased region" description="Low complexity" evidence="2">
    <location>
        <begin position="166"/>
        <end position="187"/>
    </location>
</feature>
<dbReference type="GO" id="GO:0043161">
    <property type="term" value="P:proteasome-mediated ubiquitin-dependent protein catabolic process"/>
    <property type="evidence" value="ECO:0007669"/>
    <property type="project" value="TreeGrafter"/>
</dbReference>
<comment type="similarity">
    <text evidence="1">Belongs to the GID4/VID24 family.</text>
</comment>
<feature type="compositionally biased region" description="Pro residues" evidence="2">
    <location>
        <begin position="572"/>
        <end position="581"/>
    </location>
</feature>
<feature type="compositionally biased region" description="Low complexity" evidence="2">
    <location>
        <begin position="39"/>
        <end position="53"/>
    </location>
</feature>
<feature type="region of interest" description="Disordered" evidence="2">
    <location>
        <begin position="92"/>
        <end position="131"/>
    </location>
</feature>
<feature type="region of interest" description="Disordered" evidence="2">
    <location>
        <begin position="260"/>
        <end position="281"/>
    </location>
</feature>
<dbReference type="GO" id="GO:0006623">
    <property type="term" value="P:protein targeting to vacuole"/>
    <property type="evidence" value="ECO:0007669"/>
    <property type="project" value="TreeGrafter"/>
</dbReference>
<evidence type="ECO:0000313" key="4">
    <source>
        <dbReference type="Proteomes" id="UP000812966"/>
    </source>
</evidence>
<feature type="region of interest" description="Disordered" evidence="2">
    <location>
        <begin position="1"/>
        <end position="59"/>
    </location>
</feature>
<evidence type="ECO:0000313" key="3">
    <source>
        <dbReference type="EMBL" id="KAG7558206.1"/>
    </source>
</evidence>
<evidence type="ECO:0000256" key="2">
    <source>
        <dbReference type="SAM" id="MobiDB-lite"/>
    </source>
</evidence>
<dbReference type="GO" id="GO:0045721">
    <property type="term" value="P:negative regulation of gluconeogenesis"/>
    <property type="evidence" value="ECO:0007669"/>
    <property type="project" value="TreeGrafter"/>
</dbReference>
<dbReference type="PANTHER" id="PTHR14534:SF3">
    <property type="entry name" value="GID COMPLEX SUBUNIT 4 HOMOLOG"/>
    <property type="match status" value="1"/>
</dbReference>
<name>A0A8K0JN81_9TREE</name>
<keyword evidence="4" id="KW-1185">Reference proteome</keyword>
<accession>A0A8K0JN81</accession>
<feature type="region of interest" description="Disordered" evidence="2">
    <location>
        <begin position="554"/>
        <end position="590"/>
    </location>
</feature>
<dbReference type="OrthoDB" id="62at2759"/>
<feature type="region of interest" description="Disordered" evidence="2">
    <location>
        <begin position="166"/>
        <end position="210"/>
    </location>
</feature>
<dbReference type="EMBL" id="JABELV010000048">
    <property type="protein sequence ID" value="KAG7558206.1"/>
    <property type="molecule type" value="Genomic_DNA"/>
</dbReference>
<dbReference type="GO" id="GO:0005773">
    <property type="term" value="C:vacuole"/>
    <property type="evidence" value="ECO:0007669"/>
    <property type="project" value="GOC"/>
</dbReference>
<comment type="caution">
    <text evidence="3">The sequence shown here is derived from an EMBL/GenBank/DDBJ whole genome shotgun (WGS) entry which is preliminary data.</text>
</comment>
<dbReference type="GO" id="GO:0034657">
    <property type="term" value="C:GID complex"/>
    <property type="evidence" value="ECO:0007669"/>
    <property type="project" value="TreeGrafter"/>
</dbReference>
<reference evidence="3" key="1">
    <citation type="submission" date="2020-04" db="EMBL/GenBank/DDBJ databases">
        <title>Analysis of mating type loci in Filobasidium floriforme.</title>
        <authorList>
            <person name="Nowrousian M."/>
        </authorList>
    </citation>
    <scope>NUCLEOTIDE SEQUENCE</scope>
    <source>
        <strain evidence="3">CBS 6242</strain>
    </source>
</reference>
<gene>
    <name evidence="3" type="ORF">FFLO_02859</name>
</gene>
<organism evidence="3 4">
    <name type="scientific">Filobasidium floriforme</name>
    <dbReference type="NCBI Taxonomy" id="5210"/>
    <lineage>
        <taxon>Eukaryota</taxon>
        <taxon>Fungi</taxon>
        <taxon>Dikarya</taxon>
        <taxon>Basidiomycota</taxon>
        <taxon>Agaricomycotina</taxon>
        <taxon>Tremellomycetes</taxon>
        <taxon>Filobasidiales</taxon>
        <taxon>Filobasidiaceae</taxon>
        <taxon>Filobasidium</taxon>
    </lineage>
</organism>
<feature type="region of interest" description="Disordered" evidence="2">
    <location>
        <begin position="294"/>
        <end position="331"/>
    </location>
</feature>
<dbReference type="Proteomes" id="UP000812966">
    <property type="component" value="Unassembled WGS sequence"/>
</dbReference>